<feature type="domain" description="Thioesterase" evidence="1">
    <location>
        <begin position="30"/>
        <end position="106"/>
    </location>
</feature>
<dbReference type="CDD" id="cd03443">
    <property type="entry name" value="PaaI_thioesterase"/>
    <property type="match status" value="1"/>
</dbReference>
<reference evidence="2 3" key="1">
    <citation type="submission" date="2024-07" db="EMBL/GenBank/DDBJ databases">
        <title>Novosphingobium kalidii RD2P27.</title>
        <authorList>
            <person name="Sun J.-Q."/>
        </authorList>
    </citation>
    <scope>NUCLEOTIDE SEQUENCE [LARGE SCALE GENOMIC DNA]</scope>
    <source>
        <strain evidence="2 3">RD2P27</strain>
    </source>
</reference>
<dbReference type="EMBL" id="JBEWLY010000008">
    <property type="protein sequence ID" value="MET1754794.1"/>
    <property type="molecule type" value="Genomic_DNA"/>
</dbReference>
<name>A0ABV2D0C7_9SPHN</name>
<dbReference type="Pfam" id="PF03061">
    <property type="entry name" value="4HBT"/>
    <property type="match status" value="1"/>
</dbReference>
<evidence type="ECO:0000313" key="3">
    <source>
        <dbReference type="Proteomes" id="UP001548713"/>
    </source>
</evidence>
<comment type="caution">
    <text evidence="2">The sequence shown here is derived from an EMBL/GenBank/DDBJ whole genome shotgun (WGS) entry which is preliminary data.</text>
</comment>
<sequence length="119" mass="12816">MGKLIVRPEGEHSARVRMLSTETRHSNLHSNIHGAVTLALIDIGMFATIYTVLGADAAGSVTLDLNCQFVGSGVVGQPLDLIGEVMKETGRLVFLRGTVEQEHGLVASYMGTIRKPTKR</sequence>
<dbReference type="InterPro" id="IPR029069">
    <property type="entry name" value="HotDog_dom_sf"/>
</dbReference>
<dbReference type="GO" id="GO:0016787">
    <property type="term" value="F:hydrolase activity"/>
    <property type="evidence" value="ECO:0007669"/>
    <property type="project" value="UniProtKB-KW"/>
</dbReference>
<dbReference type="Proteomes" id="UP001548713">
    <property type="component" value="Unassembled WGS sequence"/>
</dbReference>
<evidence type="ECO:0000313" key="2">
    <source>
        <dbReference type="EMBL" id="MET1754794.1"/>
    </source>
</evidence>
<dbReference type="RefSeq" id="WP_353983255.1">
    <property type="nucleotide sequence ID" value="NZ_JBEWLY010000008.1"/>
</dbReference>
<evidence type="ECO:0000259" key="1">
    <source>
        <dbReference type="Pfam" id="PF03061"/>
    </source>
</evidence>
<dbReference type="EC" id="3.1.2.-" evidence="2"/>
<dbReference type="InterPro" id="IPR006683">
    <property type="entry name" value="Thioestr_dom"/>
</dbReference>
<dbReference type="SUPFAM" id="SSF54637">
    <property type="entry name" value="Thioesterase/thiol ester dehydrase-isomerase"/>
    <property type="match status" value="1"/>
</dbReference>
<keyword evidence="3" id="KW-1185">Reference proteome</keyword>
<accession>A0ABV2D0C7</accession>
<protein>
    <submittedName>
        <fullName evidence="2">PaaI family thioesterase</fullName>
        <ecNumber evidence="2">3.1.2.-</ecNumber>
    </submittedName>
</protein>
<proteinExistence type="predicted"/>
<gene>
    <name evidence="2" type="ORF">ABVV53_04880</name>
</gene>
<dbReference type="Gene3D" id="3.10.129.10">
    <property type="entry name" value="Hotdog Thioesterase"/>
    <property type="match status" value="1"/>
</dbReference>
<organism evidence="2 3">
    <name type="scientific">Novosphingobium kalidii</name>
    <dbReference type="NCBI Taxonomy" id="3230299"/>
    <lineage>
        <taxon>Bacteria</taxon>
        <taxon>Pseudomonadati</taxon>
        <taxon>Pseudomonadota</taxon>
        <taxon>Alphaproteobacteria</taxon>
        <taxon>Sphingomonadales</taxon>
        <taxon>Sphingomonadaceae</taxon>
        <taxon>Novosphingobium</taxon>
    </lineage>
</organism>
<keyword evidence="2" id="KW-0378">Hydrolase</keyword>